<dbReference type="AlphaFoldDB" id="A0A1I1X2I8"/>
<accession>A0A1I1X2I8</accession>
<sequence length="145" mass="15747">MFKHILLPTDGSDISLRGVQLGIELARSCGARIYALHVIPPFHTFTYVAEMLAATEATYMEGAVERAEHYVADVRDLAAKAGVASDGGHVVSDVPSDWIVHEAQRHQCDLIVMASHGWSGITKLLLGSETQRVLQTSPVPVLVCR</sequence>
<dbReference type="PANTHER" id="PTHR46268">
    <property type="entry name" value="STRESS RESPONSE PROTEIN NHAX"/>
    <property type="match status" value="1"/>
</dbReference>
<dbReference type="CDD" id="cd00293">
    <property type="entry name" value="USP-like"/>
    <property type="match status" value="1"/>
</dbReference>
<evidence type="ECO:0000313" key="3">
    <source>
        <dbReference type="EMBL" id="SFE01441.1"/>
    </source>
</evidence>
<evidence type="ECO:0000313" key="4">
    <source>
        <dbReference type="Proteomes" id="UP000199477"/>
    </source>
</evidence>
<organism evidence="3 4">
    <name type="scientific">Dyella marensis</name>
    <dbReference type="NCBI Taxonomy" id="500610"/>
    <lineage>
        <taxon>Bacteria</taxon>
        <taxon>Pseudomonadati</taxon>
        <taxon>Pseudomonadota</taxon>
        <taxon>Gammaproteobacteria</taxon>
        <taxon>Lysobacterales</taxon>
        <taxon>Rhodanobacteraceae</taxon>
        <taxon>Dyella</taxon>
    </lineage>
</organism>
<name>A0A1I1X2I8_9GAMM</name>
<dbReference type="PRINTS" id="PR01438">
    <property type="entry name" value="UNVRSLSTRESS"/>
</dbReference>
<dbReference type="InterPro" id="IPR006015">
    <property type="entry name" value="Universal_stress_UspA"/>
</dbReference>
<dbReference type="EMBL" id="FONH01000001">
    <property type="protein sequence ID" value="SFE01441.1"/>
    <property type="molecule type" value="Genomic_DNA"/>
</dbReference>
<dbReference type="Proteomes" id="UP000199477">
    <property type="component" value="Unassembled WGS sequence"/>
</dbReference>
<proteinExistence type="inferred from homology"/>
<dbReference type="STRING" id="500610.SAMN02799615_00095"/>
<gene>
    <name evidence="3" type="ORF">SAMN02799615_00095</name>
</gene>
<dbReference type="Pfam" id="PF00582">
    <property type="entry name" value="Usp"/>
    <property type="match status" value="1"/>
</dbReference>
<dbReference type="InterPro" id="IPR014729">
    <property type="entry name" value="Rossmann-like_a/b/a_fold"/>
</dbReference>
<dbReference type="SUPFAM" id="SSF52402">
    <property type="entry name" value="Adenine nucleotide alpha hydrolases-like"/>
    <property type="match status" value="1"/>
</dbReference>
<protein>
    <submittedName>
        <fullName evidence="3">Nucleotide-binding universal stress protein, UspA family</fullName>
    </submittedName>
</protein>
<evidence type="ECO:0000256" key="1">
    <source>
        <dbReference type="ARBA" id="ARBA00008791"/>
    </source>
</evidence>
<reference evidence="4" key="1">
    <citation type="submission" date="2016-10" db="EMBL/GenBank/DDBJ databases">
        <authorList>
            <person name="Varghese N."/>
            <person name="Submissions S."/>
        </authorList>
    </citation>
    <scope>NUCLEOTIDE SEQUENCE [LARGE SCALE GENOMIC DNA]</scope>
    <source>
        <strain evidence="4">UNC178MFTsu3.1</strain>
    </source>
</reference>
<evidence type="ECO:0000259" key="2">
    <source>
        <dbReference type="Pfam" id="PF00582"/>
    </source>
</evidence>
<dbReference type="PANTHER" id="PTHR46268:SF6">
    <property type="entry name" value="UNIVERSAL STRESS PROTEIN UP12"/>
    <property type="match status" value="1"/>
</dbReference>
<keyword evidence="4" id="KW-1185">Reference proteome</keyword>
<dbReference type="InterPro" id="IPR006016">
    <property type="entry name" value="UspA"/>
</dbReference>
<feature type="domain" description="UspA" evidence="2">
    <location>
        <begin position="1"/>
        <end position="145"/>
    </location>
</feature>
<dbReference type="Gene3D" id="3.40.50.620">
    <property type="entry name" value="HUPs"/>
    <property type="match status" value="1"/>
</dbReference>
<dbReference type="RefSeq" id="WP_026634154.1">
    <property type="nucleotide sequence ID" value="NZ_FONH01000001.1"/>
</dbReference>
<comment type="similarity">
    <text evidence="1">Belongs to the universal stress protein A family.</text>
</comment>